<organism evidence="1 2">
    <name type="scientific">Oceanobacillus halophilus</name>
    <dbReference type="NCBI Taxonomy" id="930130"/>
    <lineage>
        <taxon>Bacteria</taxon>
        <taxon>Bacillati</taxon>
        <taxon>Bacillota</taxon>
        <taxon>Bacilli</taxon>
        <taxon>Bacillales</taxon>
        <taxon>Bacillaceae</taxon>
        <taxon>Oceanobacillus</taxon>
    </lineage>
</organism>
<name>A0A494ZTG1_9BACI</name>
<evidence type="ECO:0000313" key="2">
    <source>
        <dbReference type="Proteomes" id="UP000269301"/>
    </source>
</evidence>
<comment type="caution">
    <text evidence="1">The sequence shown here is derived from an EMBL/GenBank/DDBJ whole genome shotgun (WGS) entry which is preliminary data.</text>
</comment>
<reference evidence="1 2" key="1">
    <citation type="journal article" date="2016" name="Int. J. Syst. Evol. Microbiol.">
        <title>Oceanobacillus halophilus sp. nov., a novel moderately halophilic bacterium from a hypersaline lake.</title>
        <authorList>
            <person name="Amoozegar M.A."/>
            <person name="Bagheri M."/>
            <person name="Makhdoumi A."/>
            <person name="Nikou M.M."/>
            <person name="Fazeli S.A.S."/>
            <person name="Schumann P."/>
            <person name="Sproer C."/>
            <person name="Sanchez-Porro C."/>
            <person name="Ventosa A."/>
        </authorList>
    </citation>
    <scope>NUCLEOTIDE SEQUENCE [LARGE SCALE GENOMIC DNA]</scope>
    <source>
        <strain evidence="1 2">DSM 23996</strain>
    </source>
</reference>
<gene>
    <name evidence="1" type="ORF">D8M06_17835</name>
</gene>
<dbReference type="AlphaFoldDB" id="A0A494ZTG1"/>
<evidence type="ECO:0000313" key="1">
    <source>
        <dbReference type="EMBL" id="RKQ29241.1"/>
    </source>
</evidence>
<dbReference type="Proteomes" id="UP000269301">
    <property type="component" value="Unassembled WGS sequence"/>
</dbReference>
<accession>A0A494ZTG1</accession>
<sequence length="60" mass="6920">MKSENKVSLGGLFPHAENYLEKQKEKKLTKINDLYSLFFVSLMAMEPVPPSHTTTHTHFK</sequence>
<proteinExistence type="predicted"/>
<protein>
    <submittedName>
        <fullName evidence="1">Uncharacterized protein</fullName>
    </submittedName>
</protein>
<keyword evidence="2" id="KW-1185">Reference proteome</keyword>
<dbReference type="EMBL" id="RBZP01000025">
    <property type="protein sequence ID" value="RKQ29241.1"/>
    <property type="molecule type" value="Genomic_DNA"/>
</dbReference>